<organism evidence="2 3">
    <name type="scientific">Cyprinodon variegatus</name>
    <name type="common">Sheepshead minnow</name>
    <dbReference type="NCBI Taxonomy" id="28743"/>
    <lineage>
        <taxon>Eukaryota</taxon>
        <taxon>Metazoa</taxon>
        <taxon>Chordata</taxon>
        <taxon>Craniata</taxon>
        <taxon>Vertebrata</taxon>
        <taxon>Euteleostomi</taxon>
        <taxon>Actinopterygii</taxon>
        <taxon>Neopterygii</taxon>
        <taxon>Teleostei</taxon>
        <taxon>Neoteleostei</taxon>
        <taxon>Acanthomorphata</taxon>
        <taxon>Ovalentaria</taxon>
        <taxon>Atherinomorphae</taxon>
        <taxon>Cyprinodontiformes</taxon>
        <taxon>Cyprinodontidae</taxon>
        <taxon>Cyprinodon</taxon>
    </lineage>
</organism>
<evidence type="ECO:0000313" key="2">
    <source>
        <dbReference type="Ensembl" id="ENSCVAP00000001460.1"/>
    </source>
</evidence>
<dbReference type="Gene3D" id="3.10.100.10">
    <property type="entry name" value="Mannose-Binding Protein A, subunit A"/>
    <property type="match status" value="1"/>
</dbReference>
<feature type="domain" description="C-type lectin" evidence="1">
    <location>
        <begin position="6"/>
        <end position="114"/>
    </location>
</feature>
<dbReference type="SMART" id="SM00034">
    <property type="entry name" value="CLECT"/>
    <property type="match status" value="1"/>
</dbReference>
<dbReference type="OMA" id="ICEFRRF"/>
<dbReference type="PANTHER" id="PTHR45784:SF3">
    <property type="entry name" value="C-TYPE LECTIN DOMAIN FAMILY 4 MEMBER K-LIKE-RELATED"/>
    <property type="match status" value="1"/>
</dbReference>
<evidence type="ECO:0000313" key="3">
    <source>
        <dbReference type="Proteomes" id="UP000265020"/>
    </source>
</evidence>
<dbReference type="Proteomes" id="UP000265020">
    <property type="component" value="Unassembled WGS sequence"/>
</dbReference>
<dbReference type="InterPro" id="IPR016187">
    <property type="entry name" value="CTDL_fold"/>
</dbReference>
<dbReference type="Ensembl" id="ENSCVAT00000013387.1">
    <property type="protein sequence ID" value="ENSCVAP00000001460.1"/>
    <property type="gene ID" value="ENSCVAG00000002443.1"/>
</dbReference>
<accession>A0A3Q2FE51</accession>
<dbReference type="AlphaFoldDB" id="A0A3Q2FE51"/>
<dbReference type="SUPFAM" id="SSF56436">
    <property type="entry name" value="C-type lectin-like"/>
    <property type="match status" value="1"/>
</dbReference>
<dbReference type="GeneTree" id="ENSGT00940000163911"/>
<keyword evidence="3" id="KW-1185">Reference proteome</keyword>
<dbReference type="InterPro" id="IPR016186">
    <property type="entry name" value="C-type_lectin-like/link_sf"/>
</dbReference>
<dbReference type="Pfam" id="PF00059">
    <property type="entry name" value="Lectin_C"/>
    <property type="match status" value="1"/>
</dbReference>
<dbReference type="PANTHER" id="PTHR45784">
    <property type="entry name" value="C-TYPE LECTIN DOMAIN FAMILY 20 MEMBER A-RELATED"/>
    <property type="match status" value="1"/>
</dbReference>
<proteinExistence type="predicted"/>
<dbReference type="CDD" id="cd00037">
    <property type="entry name" value="CLECT"/>
    <property type="match status" value="1"/>
</dbReference>
<protein>
    <recommendedName>
        <fullName evidence="1">C-type lectin domain-containing protein</fullName>
    </recommendedName>
</protein>
<dbReference type="InterPro" id="IPR001304">
    <property type="entry name" value="C-type_lectin-like"/>
</dbReference>
<reference evidence="2" key="2">
    <citation type="submission" date="2025-09" db="UniProtKB">
        <authorList>
            <consortium name="Ensembl"/>
        </authorList>
    </citation>
    <scope>IDENTIFICATION</scope>
</reference>
<dbReference type="PROSITE" id="PS50041">
    <property type="entry name" value="C_TYPE_LECTIN_2"/>
    <property type="match status" value="1"/>
</dbReference>
<name>A0A3Q2FE51_CYPVA</name>
<evidence type="ECO:0000259" key="1">
    <source>
        <dbReference type="PROSITE" id="PS50041"/>
    </source>
</evidence>
<reference evidence="2" key="1">
    <citation type="submission" date="2025-08" db="UniProtKB">
        <authorList>
            <consortium name="Ensembl"/>
        </authorList>
    </citation>
    <scope>IDENTIFICATION</scope>
</reference>
<sequence>MWESVLRQRGFKMYEKEMTWKEAQSFCRKHHTDLATIRNKEKNSASSSFEGWIGLYKENKDDDWKWYRGDKIATFFNWYNGEPDYNDQNCDSKFLSEGQWRDWECDKRFKVICHDEILVLVKENKTWEEALEYCRALDGSSFQLATLLTVDDHNSAQELAQTATTDEVGCFSEMLFCG</sequence>